<dbReference type="SUPFAM" id="SSF141091">
    <property type="entry name" value="L21p-like"/>
    <property type="match status" value="1"/>
</dbReference>
<dbReference type="HAMAP" id="MF_01363">
    <property type="entry name" value="Ribosomal_bL21"/>
    <property type="match status" value="1"/>
</dbReference>
<evidence type="ECO:0000256" key="1">
    <source>
        <dbReference type="ARBA" id="ARBA00008563"/>
    </source>
</evidence>
<dbReference type="InterPro" id="IPR036164">
    <property type="entry name" value="bL21-like_sf"/>
</dbReference>
<keyword evidence="3 6" id="KW-0694">RNA-binding</keyword>
<evidence type="ECO:0000256" key="4">
    <source>
        <dbReference type="ARBA" id="ARBA00022980"/>
    </source>
</evidence>
<evidence type="ECO:0000256" key="6">
    <source>
        <dbReference type="HAMAP-Rule" id="MF_01363"/>
    </source>
</evidence>
<comment type="caution">
    <text evidence="8">The sequence shown here is derived from an EMBL/GenBank/DDBJ whole genome shotgun (WGS) entry which is preliminary data.</text>
</comment>
<dbReference type="Pfam" id="PF00829">
    <property type="entry name" value="Ribosomal_L21p"/>
    <property type="match status" value="1"/>
</dbReference>
<reference evidence="8 9" key="1">
    <citation type="submission" date="2021-01" db="EMBL/GenBank/DDBJ databases">
        <title>Sequencing the genomes of 1000 actinobacteria strains.</title>
        <authorList>
            <person name="Klenk H.-P."/>
        </authorList>
    </citation>
    <scope>NUCLEOTIDE SEQUENCE [LARGE SCALE GENOMIC DNA]</scope>
    <source>
        <strain evidence="8 9">DSM 46000</strain>
    </source>
</reference>
<protein>
    <recommendedName>
        <fullName evidence="6">Large ribosomal subunit protein bL21</fullName>
    </recommendedName>
</protein>
<dbReference type="PROSITE" id="PS01169">
    <property type="entry name" value="RIBOSOMAL_L21"/>
    <property type="match status" value="1"/>
</dbReference>
<dbReference type="PANTHER" id="PTHR21349:SF0">
    <property type="entry name" value="LARGE RIBOSOMAL SUBUNIT PROTEIN BL21M"/>
    <property type="match status" value="1"/>
</dbReference>
<keyword evidence="2 6" id="KW-0699">rRNA-binding</keyword>
<dbReference type="InterPro" id="IPR028909">
    <property type="entry name" value="bL21-like"/>
</dbReference>
<dbReference type="InterPro" id="IPR001787">
    <property type="entry name" value="Ribosomal_bL21"/>
</dbReference>
<organism evidence="8 9">
    <name type="scientific">Oerskovia jenensis</name>
    <dbReference type="NCBI Taxonomy" id="162169"/>
    <lineage>
        <taxon>Bacteria</taxon>
        <taxon>Bacillati</taxon>
        <taxon>Actinomycetota</taxon>
        <taxon>Actinomycetes</taxon>
        <taxon>Micrococcales</taxon>
        <taxon>Cellulomonadaceae</taxon>
        <taxon>Oerskovia</taxon>
    </lineage>
</organism>
<keyword evidence="4 6" id="KW-0689">Ribosomal protein</keyword>
<evidence type="ECO:0000256" key="3">
    <source>
        <dbReference type="ARBA" id="ARBA00022884"/>
    </source>
</evidence>
<sequence>MASTPRLEEKSNNVVYAIVKAGGRQEKVSVGDIVVVDRLSAGAGQSVELPAILLVDGEKVTHDAAALAKVKVTAEVVRDEKGPKITILKYKNKTGYRKRQGHRQQLTRLKVTGIK</sequence>
<evidence type="ECO:0000256" key="5">
    <source>
        <dbReference type="ARBA" id="ARBA00023274"/>
    </source>
</evidence>
<comment type="subunit">
    <text evidence="6">Part of the 50S ribosomal subunit. Contacts protein L20.</text>
</comment>
<keyword evidence="9" id="KW-1185">Reference proteome</keyword>
<dbReference type="Proteomes" id="UP000698059">
    <property type="component" value="Unassembled WGS sequence"/>
</dbReference>
<comment type="function">
    <text evidence="6 7">This protein binds to 23S rRNA in the presence of protein L20.</text>
</comment>
<keyword evidence="5 6" id="KW-0687">Ribonucleoprotein</keyword>
<gene>
    <name evidence="6" type="primary">rplU</name>
    <name evidence="8" type="ORF">JOD49_003688</name>
</gene>
<evidence type="ECO:0000313" key="9">
    <source>
        <dbReference type="Proteomes" id="UP000698059"/>
    </source>
</evidence>
<dbReference type="InterPro" id="IPR018258">
    <property type="entry name" value="Ribosomal_bL21_CS"/>
</dbReference>
<name>A0ABS2LKY5_9CELL</name>
<proteinExistence type="inferred from homology"/>
<dbReference type="GO" id="GO:0005840">
    <property type="term" value="C:ribosome"/>
    <property type="evidence" value="ECO:0007669"/>
    <property type="project" value="UniProtKB-KW"/>
</dbReference>
<comment type="similarity">
    <text evidence="1 6 7">Belongs to the bacterial ribosomal protein bL21 family.</text>
</comment>
<accession>A0ABS2LKY5</accession>
<dbReference type="PANTHER" id="PTHR21349">
    <property type="entry name" value="50S RIBOSOMAL PROTEIN L21"/>
    <property type="match status" value="1"/>
</dbReference>
<evidence type="ECO:0000313" key="8">
    <source>
        <dbReference type="EMBL" id="MBM7480768.1"/>
    </source>
</evidence>
<dbReference type="EMBL" id="JAFBBO010000001">
    <property type="protein sequence ID" value="MBM7480768.1"/>
    <property type="molecule type" value="Genomic_DNA"/>
</dbReference>
<evidence type="ECO:0000256" key="2">
    <source>
        <dbReference type="ARBA" id="ARBA00022730"/>
    </source>
</evidence>
<evidence type="ECO:0000256" key="7">
    <source>
        <dbReference type="RuleBase" id="RU000562"/>
    </source>
</evidence>
<dbReference type="NCBIfam" id="TIGR00061">
    <property type="entry name" value="L21"/>
    <property type="match status" value="1"/>
</dbReference>